<feature type="compositionally biased region" description="Basic and acidic residues" evidence="12">
    <location>
        <begin position="612"/>
        <end position="638"/>
    </location>
</feature>
<keyword evidence="4" id="KW-1003">Cell membrane</keyword>
<dbReference type="PANTHER" id="PTHR42985:SF40">
    <property type="entry name" value="LD47995P-RELATED"/>
    <property type="match status" value="1"/>
</dbReference>
<keyword evidence="6 13" id="KW-1133">Transmembrane helix</keyword>
<feature type="transmembrane region" description="Helical" evidence="13">
    <location>
        <begin position="441"/>
        <end position="463"/>
    </location>
</feature>
<evidence type="ECO:0000256" key="8">
    <source>
        <dbReference type="ARBA" id="ARBA00023065"/>
    </source>
</evidence>
<dbReference type="InterPro" id="IPR038377">
    <property type="entry name" value="Na/Glc_symporter_sf"/>
</dbReference>
<comment type="subcellular location">
    <subcellularLocation>
        <location evidence="1">Cell membrane</location>
        <topology evidence="1">Multi-pass membrane protein</topology>
    </subcellularLocation>
</comment>
<keyword evidence="10" id="KW-0739">Sodium transport</keyword>
<evidence type="ECO:0000256" key="1">
    <source>
        <dbReference type="ARBA" id="ARBA00004651"/>
    </source>
</evidence>
<feature type="transmembrane region" description="Helical" evidence="13">
    <location>
        <begin position="539"/>
        <end position="559"/>
    </location>
</feature>
<feature type="transmembrane region" description="Helical" evidence="13">
    <location>
        <begin position="277"/>
        <end position="302"/>
    </location>
</feature>
<evidence type="ECO:0000256" key="7">
    <source>
        <dbReference type="ARBA" id="ARBA00023053"/>
    </source>
</evidence>
<dbReference type="InterPro" id="IPR001734">
    <property type="entry name" value="Na/solute_symporter"/>
</dbReference>
<sequence length="638" mass="69644">MTEQISYSVADYVVGSLTLMVPLGIGIWYAVKDVHKATRDDYLLGGRQMAVLPVALSTFITYVSAVSLMGNPAEVFFFGGIAYSTYIGVSLSYVAGYFTVVPLLHPLKLTSVYEYLQLRYQSEAMHVFCTLIGMLQTIIYQAIVLLLPALALQACADLPLWVSVALIGAVGTVYTTIGGFKSVIWTDAFQTVIVFIGVFANIIKACIEVGGVGEVWRLSGEGGRLNFNKFSLDPRIRHTHWSLIIGYTVLWSATSCSQATVQRICSLRTLRDARKSFLLNIPLHLSYGAINCFMGLAIYAYYTVKRCDPLQAGFITNKNQIAPYFVLHAMTNLPGMAGLFIGVLCCGSLSSLSSGINSMAANTVQDILRRPLGHLKEATITFITKLLVLAYGALAIGLAFFMATYMHGPATQMVGAVFGAIGSPIMGIIVMGASIPWANKYGAFAGALASLGVNLWVSLGSILQATPLKALSPITTENCFAKNSSAFSSQTDLVISSNLNTHQTNLSSYENLQTTVTYKSNEAPNAGDTFLLYDITYEWYPIIGCTVCILVGLIVSFLTSPRSERDSGRSVHLGLTDAKYIFPFLRPFWGFEDELNAEDDDKDNNFEIEDEKPEKHGDADTKREPLEMETLLKESKPV</sequence>
<dbReference type="NCBIfam" id="TIGR00813">
    <property type="entry name" value="sss"/>
    <property type="match status" value="1"/>
</dbReference>
<evidence type="ECO:0000256" key="13">
    <source>
        <dbReference type="SAM" id="Phobius"/>
    </source>
</evidence>
<accession>A0AAE1E525</accession>
<keyword evidence="8" id="KW-0406">Ion transport</keyword>
<name>A0AAE1E525_9GAST</name>
<dbReference type="AlphaFoldDB" id="A0AAE1E525"/>
<evidence type="ECO:0008006" key="16">
    <source>
        <dbReference type="Google" id="ProtNLM"/>
    </source>
</evidence>
<feature type="compositionally biased region" description="Acidic residues" evidence="12">
    <location>
        <begin position="596"/>
        <end position="611"/>
    </location>
</feature>
<organism evidence="14 15">
    <name type="scientific">Elysia crispata</name>
    <name type="common">lettuce slug</name>
    <dbReference type="NCBI Taxonomy" id="231223"/>
    <lineage>
        <taxon>Eukaryota</taxon>
        <taxon>Metazoa</taxon>
        <taxon>Spiralia</taxon>
        <taxon>Lophotrochozoa</taxon>
        <taxon>Mollusca</taxon>
        <taxon>Gastropoda</taxon>
        <taxon>Heterobranchia</taxon>
        <taxon>Euthyneura</taxon>
        <taxon>Panpulmonata</taxon>
        <taxon>Sacoglossa</taxon>
        <taxon>Placobranchoidea</taxon>
        <taxon>Plakobranchidae</taxon>
        <taxon>Elysia</taxon>
    </lineage>
</organism>
<dbReference type="GO" id="GO:0006814">
    <property type="term" value="P:sodium ion transport"/>
    <property type="evidence" value="ECO:0007669"/>
    <property type="project" value="UniProtKB-KW"/>
</dbReference>
<proteinExistence type="inferred from homology"/>
<feature type="transmembrane region" description="Helical" evidence="13">
    <location>
        <begin position="125"/>
        <end position="152"/>
    </location>
</feature>
<gene>
    <name evidence="14" type="ORF">RRG08_056700</name>
</gene>
<evidence type="ECO:0000256" key="6">
    <source>
        <dbReference type="ARBA" id="ARBA00022989"/>
    </source>
</evidence>
<keyword evidence="15" id="KW-1185">Reference proteome</keyword>
<evidence type="ECO:0000256" key="3">
    <source>
        <dbReference type="ARBA" id="ARBA00022448"/>
    </source>
</evidence>
<evidence type="ECO:0000313" key="14">
    <source>
        <dbReference type="EMBL" id="KAK3794684.1"/>
    </source>
</evidence>
<reference evidence="14" key="1">
    <citation type="journal article" date="2023" name="G3 (Bethesda)">
        <title>A reference genome for the long-term kleptoplast-retaining sea slug Elysia crispata morphotype clarki.</title>
        <authorList>
            <person name="Eastman K.E."/>
            <person name="Pendleton A.L."/>
            <person name="Shaikh M.A."/>
            <person name="Suttiyut T."/>
            <person name="Ogas R."/>
            <person name="Tomko P."/>
            <person name="Gavelis G."/>
            <person name="Widhalm J.R."/>
            <person name="Wisecaver J.H."/>
        </authorList>
    </citation>
    <scope>NUCLEOTIDE SEQUENCE</scope>
    <source>
        <strain evidence="14">ECLA1</strain>
    </source>
</reference>
<dbReference type="Proteomes" id="UP001283361">
    <property type="component" value="Unassembled WGS sequence"/>
</dbReference>
<keyword evidence="7" id="KW-0915">Sodium</keyword>
<evidence type="ECO:0000256" key="12">
    <source>
        <dbReference type="SAM" id="MobiDB-lite"/>
    </source>
</evidence>
<evidence type="ECO:0000256" key="5">
    <source>
        <dbReference type="ARBA" id="ARBA00022692"/>
    </source>
</evidence>
<dbReference type="PROSITE" id="PS50283">
    <property type="entry name" value="NA_SOLUT_SYMP_3"/>
    <property type="match status" value="1"/>
</dbReference>
<dbReference type="Gene3D" id="1.20.1730.10">
    <property type="entry name" value="Sodium/glucose cotransporter"/>
    <property type="match status" value="1"/>
</dbReference>
<comment type="caution">
    <text evidence="14">The sequence shown here is derived from an EMBL/GenBank/DDBJ whole genome shotgun (WGS) entry which is preliminary data.</text>
</comment>
<protein>
    <recommendedName>
        <fullName evidence="16">Sodium-coupled monocarboxylate transporter 1</fullName>
    </recommendedName>
</protein>
<dbReference type="Pfam" id="PF00474">
    <property type="entry name" value="SSF"/>
    <property type="match status" value="1"/>
</dbReference>
<dbReference type="PANTHER" id="PTHR42985">
    <property type="entry name" value="SODIUM-COUPLED MONOCARBOXYLATE TRANSPORTER"/>
    <property type="match status" value="1"/>
</dbReference>
<feature type="region of interest" description="Disordered" evidence="12">
    <location>
        <begin position="596"/>
        <end position="638"/>
    </location>
</feature>
<evidence type="ECO:0000313" key="15">
    <source>
        <dbReference type="Proteomes" id="UP001283361"/>
    </source>
</evidence>
<feature type="transmembrane region" description="Helical" evidence="13">
    <location>
        <begin position="12"/>
        <end position="31"/>
    </location>
</feature>
<evidence type="ECO:0000256" key="10">
    <source>
        <dbReference type="ARBA" id="ARBA00023201"/>
    </source>
</evidence>
<dbReference type="GO" id="GO:0005886">
    <property type="term" value="C:plasma membrane"/>
    <property type="evidence" value="ECO:0007669"/>
    <property type="project" value="UniProtKB-SubCell"/>
</dbReference>
<feature type="transmembrane region" description="Helical" evidence="13">
    <location>
        <begin position="386"/>
        <end position="407"/>
    </location>
</feature>
<dbReference type="InterPro" id="IPR051163">
    <property type="entry name" value="Sodium:Solute_Symporter_SSF"/>
</dbReference>
<dbReference type="EMBL" id="JAWDGP010001097">
    <property type="protein sequence ID" value="KAK3794684.1"/>
    <property type="molecule type" value="Genomic_DNA"/>
</dbReference>
<feature type="transmembrane region" description="Helical" evidence="13">
    <location>
        <begin position="192"/>
        <end position="218"/>
    </location>
</feature>
<evidence type="ECO:0000256" key="9">
    <source>
        <dbReference type="ARBA" id="ARBA00023136"/>
    </source>
</evidence>
<comment type="similarity">
    <text evidence="2 11">Belongs to the sodium:solute symporter (SSF) (TC 2.A.21) family.</text>
</comment>
<keyword evidence="9 13" id="KW-0472">Membrane</keyword>
<keyword evidence="3" id="KW-0813">Transport</keyword>
<evidence type="ECO:0000256" key="2">
    <source>
        <dbReference type="ARBA" id="ARBA00006434"/>
    </source>
</evidence>
<dbReference type="GO" id="GO:0015293">
    <property type="term" value="F:symporter activity"/>
    <property type="evidence" value="ECO:0007669"/>
    <property type="project" value="TreeGrafter"/>
</dbReference>
<feature type="transmembrane region" description="Helical" evidence="13">
    <location>
        <begin position="158"/>
        <end position="180"/>
    </location>
</feature>
<keyword evidence="5 13" id="KW-0812">Transmembrane</keyword>
<evidence type="ECO:0000256" key="11">
    <source>
        <dbReference type="RuleBase" id="RU362091"/>
    </source>
</evidence>
<evidence type="ECO:0000256" key="4">
    <source>
        <dbReference type="ARBA" id="ARBA00022475"/>
    </source>
</evidence>
<feature type="transmembrane region" description="Helical" evidence="13">
    <location>
        <begin position="51"/>
        <end position="70"/>
    </location>
</feature>
<feature type="transmembrane region" description="Helical" evidence="13">
    <location>
        <begin position="76"/>
        <end position="104"/>
    </location>
</feature>
<feature type="transmembrane region" description="Helical" evidence="13">
    <location>
        <begin position="413"/>
        <end position="434"/>
    </location>
</feature>